<dbReference type="Pfam" id="PF00484">
    <property type="entry name" value="Pro_CA"/>
    <property type="match status" value="1"/>
</dbReference>
<comment type="similarity">
    <text evidence="2 8">Belongs to the beta-class carbonic anhydrase family.</text>
</comment>
<dbReference type="PANTHER" id="PTHR11002">
    <property type="entry name" value="CARBONIC ANHYDRASE"/>
    <property type="match status" value="1"/>
</dbReference>
<evidence type="ECO:0000256" key="7">
    <source>
        <dbReference type="ARBA" id="ARBA00048348"/>
    </source>
</evidence>
<evidence type="ECO:0000256" key="3">
    <source>
        <dbReference type="ARBA" id="ARBA00012925"/>
    </source>
</evidence>
<dbReference type="InterPro" id="IPR001765">
    <property type="entry name" value="Carbonic_anhydrase"/>
</dbReference>
<dbReference type="SUPFAM" id="SSF53056">
    <property type="entry name" value="beta-carbonic anhydrase, cab"/>
    <property type="match status" value="1"/>
</dbReference>
<proteinExistence type="inferred from homology"/>
<dbReference type="RefSeq" id="WP_272777487.1">
    <property type="nucleotide sequence ID" value="NZ_JAQQLI010000018.1"/>
</dbReference>
<organism evidence="10 11">
    <name type="scientific">Rhodoplanes tepidamans</name>
    <name type="common">Rhodoplanes cryptolactis</name>
    <dbReference type="NCBI Taxonomy" id="200616"/>
    <lineage>
        <taxon>Bacteria</taxon>
        <taxon>Pseudomonadati</taxon>
        <taxon>Pseudomonadota</taxon>
        <taxon>Alphaproteobacteria</taxon>
        <taxon>Hyphomicrobiales</taxon>
        <taxon>Nitrobacteraceae</taxon>
        <taxon>Rhodoplanes</taxon>
    </lineage>
</organism>
<evidence type="ECO:0000256" key="2">
    <source>
        <dbReference type="ARBA" id="ARBA00006217"/>
    </source>
</evidence>
<dbReference type="SMART" id="SM00947">
    <property type="entry name" value="Pro_CA"/>
    <property type="match status" value="1"/>
</dbReference>
<evidence type="ECO:0000313" key="10">
    <source>
        <dbReference type="EMBL" id="MDC7786639.1"/>
    </source>
</evidence>
<dbReference type="InterPro" id="IPR036874">
    <property type="entry name" value="Carbonic_anhydrase_sf"/>
</dbReference>
<feature type="region of interest" description="Disordered" evidence="9">
    <location>
        <begin position="1"/>
        <end position="23"/>
    </location>
</feature>
<evidence type="ECO:0000256" key="5">
    <source>
        <dbReference type="ARBA" id="ARBA00022833"/>
    </source>
</evidence>
<dbReference type="EMBL" id="JAQQLI010000018">
    <property type="protein sequence ID" value="MDC7786639.1"/>
    <property type="molecule type" value="Genomic_DNA"/>
</dbReference>
<keyword evidence="11" id="KW-1185">Reference proteome</keyword>
<comment type="cofactor">
    <cofactor evidence="1">
        <name>Zn(2+)</name>
        <dbReference type="ChEBI" id="CHEBI:29105"/>
    </cofactor>
</comment>
<comment type="function">
    <text evidence="8">Reversible hydration of carbon dioxide.</text>
</comment>
<name>A0ABT5JAF6_RHOTP</name>
<sequence length="247" mass="26742">MGSFDRHVDLVPSGRDGTDEYRPGDPACTSALHGLTTASPRQAALERLIDGYRSFRDNFFSRNRDTFARLAQGQAPEIMMISCCDSRVEPAIIFETGPGEIFAVRNVANLVPPLTPDGSAHGTIAAIEFAVCMLQVGHIVVLGHSCCGGVRALLSAHEGTAIGRWLQTAASARSAAVGASCSGARATLQRVCEYEVIRTSLVNIREFPFVRERTRLGRLSLHGWHFDIETGELQALDPEADEFVTLS</sequence>
<gene>
    <name evidence="10" type="ORF">PQJ73_13175</name>
</gene>
<keyword evidence="6 8" id="KW-0456">Lyase</keyword>
<reference evidence="10" key="2">
    <citation type="submission" date="2023-02" db="EMBL/GenBank/DDBJ databases">
        <authorList>
            <person name="Rayyan A."/>
            <person name="Meyer T."/>
            <person name="Kyndt J.A."/>
        </authorList>
    </citation>
    <scope>NUCLEOTIDE SEQUENCE</scope>
    <source>
        <strain evidence="10">DSM 9987</strain>
    </source>
</reference>
<dbReference type="PANTHER" id="PTHR11002:SF76">
    <property type="entry name" value="CARBONIC ANHYDRASE"/>
    <property type="match status" value="1"/>
</dbReference>
<evidence type="ECO:0000256" key="6">
    <source>
        <dbReference type="ARBA" id="ARBA00023239"/>
    </source>
</evidence>
<protein>
    <recommendedName>
        <fullName evidence="3 8">Carbonic anhydrase</fullName>
        <ecNumber evidence="3 8">4.2.1.1</ecNumber>
    </recommendedName>
    <alternativeName>
        <fullName evidence="8">Carbonate dehydratase</fullName>
    </alternativeName>
</protein>
<dbReference type="PROSITE" id="PS00705">
    <property type="entry name" value="PROK_CO2_ANHYDRASE_2"/>
    <property type="match status" value="1"/>
</dbReference>
<dbReference type="CDD" id="cd00884">
    <property type="entry name" value="beta_CA_cladeB"/>
    <property type="match status" value="1"/>
</dbReference>
<comment type="caution">
    <text evidence="10">The sequence shown here is derived from an EMBL/GenBank/DDBJ whole genome shotgun (WGS) entry which is preliminary data.</text>
</comment>
<keyword evidence="5 8" id="KW-0862">Zinc</keyword>
<dbReference type="Proteomes" id="UP001165652">
    <property type="component" value="Unassembled WGS sequence"/>
</dbReference>
<dbReference type="InterPro" id="IPR045066">
    <property type="entry name" value="Beta_CA_cladeB"/>
</dbReference>
<dbReference type="EC" id="4.2.1.1" evidence="3 8"/>
<evidence type="ECO:0000256" key="1">
    <source>
        <dbReference type="ARBA" id="ARBA00001947"/>
    </source>
</evidence>
<comment type="catalytic activity">
    <reaction evidence="7 8">
        <text>hydrogencarbonate + H(+) = CO2 + H2O</text>
        <dbReference type="Rhea" id="RHEA:10748"/>
        <dbReference type="ChEBI" id="CHEBI:15377"/>
        <dbReference type="ChEBI" id="CHEBI:15378"/>
        <dbReference type="ChEBI" id="CHEBI:16526"/>
        <dbReference type="ChEBI" id="CHEBI:17544"/>
        <dbReference type="EC" id="4.2.1.1"/>
    </reaction>
</comment>
<accession>A0ABT5JAF6</accession>
<keyword evidence="4" id="KW-0479">Metal-binding</keyword>
<evidence type="ECO:0000256" key="4">
    <source>
        <dbReference type="ARBA" id="ARBA00022723"/>
    </source>
</evidence>
<evidence type="ECO:0000313" key="11">
    <source>
        <dbReference type="Proteomes" id="UP001165652"/>
    </source>
</evidence>
<evidence type="ECO:0000256" key="8">
    <source>
        <dbReference type="RuleBase" id="RU003956"/>
    </source>
</evidence>
<evidence type="ECO:0000256" key="9">
    <source>
        <dbReference type="SAM" id="MobiDB-lite"/>
    </source>
</evidence>
<dbReference type="InterPro" id="IPR015892">
    <property type="entry name" value="Carbonic_anhydrase_CS"/>
</dbReference>
<reference evidence="10" key="1">
    <citation type="journal article" date="2023" name="Microbiol Resour">
        <title>Genome Sequences of Rhodoplanes serenus and Two Thermotolerant Strains, Rhodoplanes tepidamans and 'Rhodoplanes cryptolactis,' Further Refine the Genus.</title>
        <authorList>
            <person name="Rayyan A.A."/>
            <person name="Kyndt J.A."/>
        </authorList>
    </citation>
    <scope>NUCLEOTIDE SEQUENCE</scope>
    <source>
        <strain evidence="10">DSM 9987</strain>
    </source>
</reference>
<dbReference type="Gene3D" id="3.40.1050.10">
    <property type="entry name" value="Carbonic anhydrase"/>
    <property type="match status" value="1"/>
</dbReference>